<keyword evidence="2" id="KW-0488">Methylation</keyword>
<dbReference type="EMBL" id="MFBT01000005">
    <property type="protein sequence ID" value="OGE00138.1"/>
    <property type="molecule type" value="Genomic_DNA"/>
</dbReference>
<dbReference type="InterPro" id="IPR045584">
    <property type="entry name" value="Pilin-like"/>
</dbReference>
<dbReference type="GO" id="GO:0015627">
    <property type="term" value="C:type II protein secretion system complex"/>
    <property type="evidence" value="ECO:0007669"/>
    <property type="project" value="InterPro"/>
</dbReference>
<gene>
    <name evidence="7" type="ORF">A3B54_01920</name>
</gene>
<dbReference type="GO" id="GO:0015628">
    <property type="term" value="P:protein secretion by the type II secretion system"/>
    <property type="evidence" value="ECO:0007669"/>
    <property type="project" value="InterPro"/>
</dbReference>
<dbReference type="Gene3D" id="3.30.700.10">
    <property type="entry name" value="Glycoprotein, Type 4 Pilin"/>
    <property type="match status" value="1"/>
</dbReference>
<evidence type="ECO:0000313" key="8">
    <source>
        <dbReference type="Proteomes" id="UP000177039"/>
    </source>
</evidence>
<sequence>MIVTARKKLFSSTVRKEARLFRGFTLIELLIVIAILGILAAAVLVAVNPGKRQRQARDAARKSDIGQLATALQAYYTTPGQGNFPTTGSGCGTAVGGFTTLTGSGDVKQVPNGPTADGYCYNTSGSATEASVYATLEDPTSGTGTFLFCWQSTTGKAKEITQGSCTP</sequence>
<evidence type="ECO:0000256" key="5">
    <source>
        <dbReference type="ARBA" id="ARBA00023136"/>
    </source>
</evidence>
<organism evidence="7 8">
    <name type="scientific">Candidatus Curtissbacteria bacterium RIFCSPLOWO2_01_FULL_42_50</name>
    <dbReference type="NCBI Taxonomy" id="1797730"/>
    <lineage>
        <taxon>Bacteria</taxon>
        <taxon>Candidatus Curtissiibacteriota</taxon>
    </lineage>
</organism>
<dbReference type="GO" id="GO:0016020">
    <property type="term" value="C:membrane"/>
    <property type="evidence" value="ECO:0007669"/>
    <property type="project" value="UniProtKB-SubCell"/>
</dbReference>
<dbReference type="Proteomes" id="UP000177039">
    <property type="component" value="Unassembled WGS sequence"/>
</dbReference>
<reference evidence="7 8" key="1">
    <citation type="journal article" date="2016" name="Nat. Commun.">
        <title>Thousands of microbial genomes shed light on interconnected biogeochemical processes in an aquifer system.</title>
        <authorList>
            <person name="Anantharaman K."/>
            <person name="Brown C.T."/>
            <person name="Hug L.A."/>
            <person name="Sharon I."/>
            <person name="Castelle C.J."/>
            <person name="Probst A.J."/>
            <person name="Thomas B.C."/>
            <person name="Singh A."/>
            <person name="Wilkins M.J."/>
            <person name="Karaoz U."/>
            <person name="Brodie E.L."/>
            <person name="Williams K.H."/>
            <person name="Hubbard S.S."/>
            <person name="Banfield J.F."/>
        </authorList>
    </citation>
    <scope>NUCLEOTIDE SEQUENCE [LARGE SCALE GENOMIC DNA]</scope>
</reference>
<evidence type="ECO:0000256" key="3">
    <source>
        <dbReference type="ARBA" id="ARBA00022692"/>
    </source>
</evidence>
<feature type="transmembrane region" description="Helical" evidence="6">
    <location>
        <begin position="20"/>
        <end position="47"/>
    </location>
</feature>
<keyword evidence="4 6" id="KW-1133">Transmembrane helix</keyword>
<evidence type="ECO:0008006" key="9">
    <source>
        <dbReference type="Google" id="ProtNLM"/>
    </source>
</evidence>
<evidence type="ECO:0000256" key="4">
    <source>
        <dbReference type="ARBA" id="ARBA00022989"/>
    </source>
</evidence>
<dbReference type="PROSITE" id="PS00409">
    <property type="entry name" value="PROKAR_NTER_METHYL"/>
    <property type="match status" value="1"/>
</dbReference>
<evidence type="ECO:0000256" key="1">
    <source>
        <dbReference type="ARBA" id="ARBA00004167"/>
    </source>
</evidence>
<keyword evidence="3 6" id="KW-0812">Transmembrane</keyword>
<dbReference type="AlphaFoldDB" id="A0A1F5H7S5"/>
<protein>
    <recommendedName>
        <fullName evidence="9">Type II secretion system protein GspG C-terminal domain-containing protein</fullName>
    </recommendedName>
</protein>
<name>A0A1F5H7S5_9BACT</name>
<comment type="caution">
    <text evidence="7">The sequence shown here is derived from an EMBL/GenBank/DDBJ whole genome shotgun (WGS) entry which is preliminary data.</text>
</comment>
<evidence type="ECO:0000256" key="6">
    <source>
        <dbReference type="SAM" id="Phobius"/>
    </source>
</evidence>
<dbReference type="InterPro" id="IPR002416">
    <property type="entry name" value="T2SS_protein-GspH"/>
</dbReference>
<evidence type="ECO:0000256" key="2">
    <source>
        <dbReference type="ARBA" id="ARBA00022481"/>
    </source>
</evidence>
<dbReference type="PRINTS" id="PR00885">
    <property type="entry name" value="BCTERIALGSPH"/>
</dbReference>
<accession>A0A1F5H7S5</accession>
<dbReference type="PANTHER" id="PTHR30093">
    <property type="entry name" value="GENERAL SECRETION PATHWAY PROTEIN G"/>
    <property type="match status" value="1"/>
</dbReference>
<comment type="subcellular location">
    <subcellularLocation>
        <location evidence="1">Membrane</location>
        <topology evidence="1">Single-pass membrane protein</topology>
    </subcellularLocation>
</comment>
<dbReference type="InterPro" id="IPR012902">
    <property type="entry name" value="N_methyl_site"/>
</dbReference>
<dbReference type="NCBIfam" id="TIGR02532">
    <property type="entry name" value="IV_pilin_GFxxxE"/>
    <property type="match status" value="1"/>
</dbReference>
<evidence type="ECO:0000313" key="7">
    <source>
        <dbReference type="EMBL" id="OGE00138.1"/>
    </source>
</evidence>
<proteinExistence type="predicted"/>
<dbReference type="SUPFAM" id="SSF54523">
    <property type="entry name" value="Pili subunits"/>
    <property type="match status" value="1"/>
</dbReference>
<dbReference type="Pfam" id="PF07963">
    <property type="entry name" value="N_methyl"/>
    <property type="match status" value="1"/>
</dbReference>
<keyword evidence="5 6" id="KW-0472">Membrane</keyword>